<dbReference type="InterPro" id="IPR003593">
    <property type="entry name" value="AAA+_ATPase"/>
</dbReference>
<dbReference type="GO" id="GO:1903805">
    <property type="term" value="P:L-valine import across plasma membrane"/>
    <property type="evidence" value="ECO:0007669"/>
    <property type="project" value="TreeGrafter"/>
</dbReference>
<dbReference type="PANTHER" id="PTHR45772">
    <property type="entry name" value="CONSERVED COMPONENT OF ABC TRANSPORTER FOR NATURAL AMINO ACIDS-RELATED"/>
    <property type="match status" value="1"/>
</dbReference>
<feature type="domain" description="ABC transporter" evidence="4">
    <location>
        <begin position="18"/>
        <end position="249"/>
    </location>
</feature>
<dbReference type="InterPro" id="IPR003439">
    <property type="entry name" value="ABC_transporter-like_ATP-bd"/>
</dbReference>
<dbReference type="EMBL" id="CP063362">
    <property type="protein sequence ID" value="QRG09295.1"/>
    <property type="molecule type" value="Genomic_DNA"/>
</dbReference>
<dbReference type="Proteomes" id="UP000596427">
    <property type="component" value="Chromosome"/>
</dbReference>
<evidence type="ECO:0000256" key="3">
    <source>
        <dbReference type="ARBA" id="ARBA00022840"/>
    </source>
</evidence>
<accession>A0A974SKX6</accession>
<dbReference type="InterPro" id="IPR027417">
    <property type="entry name" value="P-loop_NTPase"/>
</dbReference>
<dbReference type="CDD" id="cd03219">
    <property type="entry name" value="ABC_Mj1267_LivG_branched"/>
    <property type="match status" value="1"/>
</dbReference>
<proteinExistence type="predicted"/>
<dbReference type="GO" id="GO:1903806">
    <property type="term" value="P:L-isoleucine import across plasma membrane"/>
    <property type="evidence" value="ECO:0007669"/>
    <property type="project" value="TreeGrafter"/>
</dbReference>
<dbReference type="GO" id="GO:0005524">
    <property type="term" value="F:ATP binding"/>
    <property type="evidence" value="ECO:0007669"/>
    <property type="project" value="UniProtKB-KW"/>
</dbReference>
<reference evidence="5 6" key="1">
    <citation type="submission" date="2020-10" db="EMBL/GenBank/DDBJ databases">
        <title>Degradation of 1,4-Dioxane by Xanthobacter sp. YN2, via a Novel Group-2 Soluble Di-Iron Monooxygenase.</title>
        <authorList>
            <person name="Ma F."/>
            <person name="Wang Y."/>
            <person name="Yang J."/>
            <person name="Guo H."/>
            <person name="Su D."/>
            <person name="Yu L."/>
        </authorList>
    </citation>
    <scope>NUCLEOTIDE SEQUENCE [LARGE SCALE GENOMIC DNA]</scope>
    <source>
        <strain evidence="5 6">YN2</strain>
    </source>
</reference>
<evidence type="ECO:0000256" key="1">
    <source>
        <dbReference type="ARBA" id="ARBA00022448"/>
    </source>
</evidence>
<dbReference type="AlphaFoldDB" id="A0A974SKX6"/>
<dbReference type="InterPro" id="IPR032823">
    <property type="entry name" value="BCA_ABC_TP_C"/>
</dbReference>
<dbReference type="GO" id="GO:0042941">
    <property type="term" value="P:D-alanine transmembrane transport"/>
    <property type="evidence" value="ECO:0007669"/>
    <property type="project" value="TreeGrafter"/>
</dbReference>
<gene>
    <name evidence="5" type="ORF">EZH22_14190</name>
</gene>
<dbReference type="Pfam" id="PF00005">
    <property type="entry name" value="ABC_tran"/>
    <property type="match status" value="1"/>
</dbReference>
<evidence type="ECO:0000313" key="5">
    <source>
        <dbReference type="EMBL" id="QRG09295.1"/>
    </source>
</evidence>
<dbReference type="GO" id="GO:0015808">
    <property type="term" value="P:L-alanine transport"/>
    <property type="evidence" value="ECO:0007669"/>
    <property type="project" value="TreeGrafter"/>
</dbReference>
<keyword evidence="6" id="KW-1185">Reference proteome</keyword>
<dbReference type="GO" id="GO:0015192">
    <property type="term" value="F:L-phenylalanine transmembrane transporter activity"/>
    <property type="evidence" value="ECO:0007669"/>
    <property type="project" value="TreeGrafter"/>
</dbReference>
<dbReference type="GO" id="GO:0016887">
    <property type="term" value="F:ATP hydrolysis activity"/>
    <property type="evidence" value="ECO:0007669"/>
    <property type="project" value="InterPro"/>
</dbReference>
<dbReference type="Gene3D" id="3.40.50.300">
    <property type="entry name" value="P-loop containing nucleotide triphosphate hydrolases"/>
    <property type="match status" value="1"/>
</dbReference>
<evidence type="ECO:0000313" key="6">
    <source>
        <dbReference type="Proteomes" id="UP000596427"/>
    </source>
</evidence>
<evidence type="ECO:0000256" key="2">
    <source>
        <dbReference type="ARBA" id="ARBA00022741"/>
    </source>
</evidence>
<dbReference type="PROSITE" id="PS50893">
    <property type="entry name" value="ABC_TRANSPORTER_2"/>
    <property type="match status" value="1"/>
</dbReference>
<dbReference type="GO" id="GO:0005886">
    <property type="term" value="C:plasma membrane"/>
    <property type="evidence" value="ECO:0007669"/>
    <property type="project" value="TreeGrafter"/>
</dbReference>
<dbReference type="SUPFAM" id="SSF52540">
    <property type="entry name" value="P-loop containing nucleoside triphosphate hydrolases"/>
    <property type="match status" value="1"/>
</dbReference>
<dbReference type="KEGG" id="xdi:EZH22_14190"/>
<dbReference type="RefSeq" id="WP_203196219.1">
    <property type="nucleotide sequence ID" value="NZ_CP063362.1"/>
</dbReference>
<dbReference type="PANTHER" id="PTHR45772:SF7">
    <property type="entry name" value="AMINO ACID ABC TRANSPORTER ATP-BINDING PROTEIN"/>
    <property type="match status" value="1"/>
</dbReference>
<dbReference type="InterPro" id="IPR051120">
    <property type="entry name" value="ABC_AA/LPS_Transport"/>
</dbReference>
<name>A0A974SKX6_9HYPH</name>
<keyword evidence="1" id="KW-0813">Transport</keyword>
<dbReference type="GO" id="GO:0005304">
    <property type="term" value="F:L-valine transmembrane transporter activity"/>
    <property type="evidence" value="ECO:0007669"/>
    <property type="project" value="TreeGrafter"/>
</dbReference>
<evidence type="ECO:0000259" key="4">
    <source>
        <dbReference type="PROSITE" id="PS50893"/>
    </source>
</evidence>
<dbReference type="GO" id="GO:0015188">
    <property type="term" value="F:L-isoleucine transmembrane transporter activity"/>
    <property type="evidence" value="ECO:0007669"/>
    <property type="project" value="TreeGrafter"/>
</dbReference>
<keyword evidence="3 5" id="KW-0067">ATP-binding</keyword>
<organism evidence="5 6">
    <name type="scientific">Xanthobacter dioxanivorans</name>
    <dbReference type="NCBI Taxonomy" id="2528964"/>
    <lineage>
        <taxon>Bacteria</taxon>
        <taxon>Pseudomonadati</taxon>
        <taxon>Pseudomonadota</taxon>
        <taxon>Alphaproteobacteria</taxon>
        <taxon>Hyphomicrobiales</taxon>
        <taxon>Xanthobacteraceae</taxon>
        <taxon>Xanthobacter</taxon>
    </lineage>
</organism>
<keyword evidence="2" id="KW-0547">Nucleotide-binding</keyword>
<sequence length="254" mass="27338">MTLAPQTDLAPAAADVILSARDIAVQFGGLRAVDGVSLDVRRGEVVGVIGPNGAGKTTFFQVLSGFVRASAGEVRFLGDPITNLPPEAICRRGLTRTFQIVEVFPSLTVRETLTAAALVHQPMAAARRVAEETAALVRLKDKLDLTCRQLTLPDQKALEIGKAVATRPQMILLDEVMAGLRPSEAEEVVALIRRLRDGGITFLVVEHLMEVIMSISDRVVVIGAGRKIAEGPPDEVVRNPKVVEIYLGEEFELA</sequence>
<dbReference type="SMART" id="SM00382">
    <property type="entry name" value="AAA"/>
    <property type="match status" value="1"/>
</dbReference>
<dbReference type="Pfam" id="PF12399">
    <property type="entry name" value="BCA_ABC_TP_C"/>
    <property type="match status" value="1"/>
</dbReference>
<protein>
    <submittedName>
        <fullName evidence="5">ABC transporter ATP-binding protein</fullName>
    </submittedName>
</protein>